<dbReference type="InterPro" id="IPR050377">
    <property type="entry name" value="Radical_SAM_PqqE_MftC-like"/>
</dbReference>
<dbReference type="PANTHER" id="PTHR11228:SF7">
    <property type="entry name" value="PQQA PEPTIDE CYCLASE"/>
    <property type="match status" value="1"/>
</dbReference>
<dbReference type="RefSeq" id="WP_144859359.1">
    <property type="nucleotide sequence ID" value="NZ_VMTR01000180.1"/>
</dbReference>
<sequence>SLGNVRDRPFGDIWDDESNPLLAKLREREEHLTGKCATCQYQDVCRGSSRLRSLAATGELFGPDPQCYLTPDERGAGADASPGAAD</sequence>
<comment type="caution">
    <text evidence="1">The sequence shown here is derived from an EMBL/GenBank/DDBJ whole genome shotgun (WGS) entry which is preliminary data.</text>
</comment>
<dbReference type="InterPro" id="IPR023885">
    <property type="entry name" value="4Fe4S-binding_SPASM_dom"/>
</dbReference>
<gene>
    <name evidence="1" type="ORF">FQA18_16685</name>
</gene>
<dbReference type="AlphaFoldDB" id="A0A558G4Z9"/>
<name>A0A558G4Z9_HALVO</name>
<dbReference type="GO" id="GO:0006783">
    <property type="term" value="P:heme biosynthetic process"/>
    <property type="evidence" value="ECO:0007669"/>
    <property type="project" value="TreeGrafter"/>
</dbReference>
<evidence type="ECO:0000313" key="1">
    <source>
        <dbReference type="EMBL" id="TVT92841.1"/>
    </source>
</evidence>
<feature type="non-terminal residue" evidence="1">
    <location>
        <position position="1"/>
    </location>
</feature>
<reference evidence="1 2" key="1">
    <citation type="submission" date="2019-07" db="EMBL/GenBank/DDBJ databases">
        <title>Draft genome sequence of Haloferax volcanii SS0101, isolated from salt farm in Samut Sakhon, Thailand.</title>
        <authorList>
            <person name="Wanthongcharoen S."/>
            <person name="Yamprayoonswat W."/>
            <person name="Ruangsuj P."/>
            <person name="Thongpramul N."/>
            <person name="Jumpathong W."/>
            <person name="Sittihan S."/>
            <person name="Kanjanavas P."/>
            <person name="Yasawong M."/>
        </authorList>
    </citation>
    <scope>NUCLEOTIDE SEQUENCE [LARGE SCALE GENOMIC DNA]</scope>
    <source>
        <strain evidence="1 2">SS0101</strain>
    </source>
</reference>
<dbReference type="Proteomes" id="UP000320212">
    <property type="component" value="Unassembled WGS sequence"/>
</dbReference>
<proteinExistence type="predicted"/>
<dbReference type="InterPro" id="IPR058240">
    <property type="entry name" value="rSAM_sf"/>
</dbReference>
<dbReference type="PANTHER" id="PTHR11228">
    <property type="entry name" value="RADICAL SAM DOMAIN PROTEIN"/>
    <property type="match status" value="1"/>
</dbReference>
<dbReference type="SUPFAM" id="SSF102114">
    <property type="entry name" value="Radical SAM enzymes"/>
    <property type="match status" value="1"/>
</dbReference>
<dbReference type="EMBL" id="VMTR01000180">
    <property type="protein sequence ID" value="TVT92841.1"/>
    <property type="molecule type" value="Genomic_DNA"/>
</dbReference>
<organism evidence="1 2">
    <name type="scientific">Haloferax volcanii</name>
    <name type="common">Halobacterium volcanii</name>
    <dbReference type="NCBI Taxonomy" id="2246"/>
    <lineage>
        <taxon>Archaea</taxon>
        <taxon>Methanobacteriati</taxon>
        <taxon>Methanobacteriota</taxon>
        <taxon>Stenosarchaea group</taxon>
        <taxon>Halobacteria</taxon>
        <taxon>Halobacteriales</taxon>
        <taxon>Haloferacaceae</taxon>
        <taxon>Haloferax</taxon>
    </lineage>
</organism>
<dbReference type="InterPro" id="IPR013785">
    <property type="entry name" value="Aldolase_TIM"/>
</dbReference>
<evidence type="ECO:0000313" key="2">
    <source>
        <dbReference type="Proteomes" id="UP000320212"/>
    </source>
</evidence>
<accession>A0A558G4Z9</accession>
<dbReference type="NCBIfam" id="TIGR04085">
    <property type="entry name" value="rSAM_more_4Fe4S"/>
    <property type="match status" value="1"/>
</dbReference>
<protein>
    <submittedName>
        <fullName evidence="1">SPASM domain-containing protein</fullName>
    </submittedName>
</protein>
<dbReference type="Gene3D" id="3.20.20.70">
    <property type="entry name" value="Aldolase class I"/>
    <property type="match status" value="1"/>
</dbReference>